<keyword evidence="11" id="KW-1185">Reference proteome</keyword>
<keyword evidence="8" id="KW-0812">Transmembrane</keyword>
<evidence type="ECO:0000256" key="2">
    <source>
        <dbReference type="ARBA" id="ARBA00022527"/>
    </source>
</evidence>
<evidence type="ECO:0000259" key="9">
    <source>
        <dbReference type="PROSITE" id="PS50011"/>
    </source>
</evidence>
<keyword evidence="8" id="KW-1133">Transmembrane helix</keyword>
<evidence type="ECO:0000313" key="11">
    <source>
        <dbReference type="Proteomes" id="UP000243201"/>
    </source>
</evidence>
<dbReference type="InterPro" id="IPR000719">
    <property type="entry name" value="Prot_kinase_dom"/>
</dbReference>
<feature type="transmembrane region" description="Helical" evidence="8">
    <location>
        <begin position="359"/>
        <end position="381"/>
    </location>
</feature>
<dbReference type="PROSITE" id="PS00107">
    <property type="entry name" value="PROTEIN_KINASE_ATP"/>
    <property type="match status" value="1"/>
</dbReference>
<dbReference type="InterPro" id="IPR011009">
    <property type="entry name" value="Kinase-like_dom_sf"/>
</dbReference>
<dbReference type="EMBL" id="PNGC01000001">
    <property type="protein sequence ID" value="PMB90598.1"/>
    <property type="molecule type" value="Genomic_DNA"/>
</dbReference>
<dbReference type="PANTHER" id="PTHR43289:SF6">
    <property type="entry name" value="SERINE_THREONINE-PROTEIN KINASE NEKL-3"/>
    <property type="match status" value="1"/>
</dbReference>
<dbReference type="SUPFAM" id="SSF56112">
    <property type="entry name" value="Protein kinase-like (PK-like)"/>
    <property type="match status" value="1"/>
</dbReference>
<dbReference type="GO" id="GO:0004674">
    <property type="term" value="F:protein serine/threonine kinase activity"/>
    <property type="evidence" value="ECO:0007669"/>
    <property type="project" value="UniProtKB-KW"/>
</dbReference>
<keyword evidence="8" id="KW-0472">Membrane</keyword>
<evidence type="ECO:0000256" key="4">
    <source>
        <dbReference type="ARBA" id="ARBA00022741"/>
    </source>
</evidence>
<keyword evidence="5 10" id="KW-0418">Kinase</keyword>
<comment type="caution">
    <text evidence="10">The sequence shown here is derived from an EMBL/GenBank/DDBJ whole genome shotgun (WGS) entry which is preliminary data.</text>
</comment>
<accession>A0ABX4UQR9</accession>
<evidence type="ECO:0000256" key="3">
    <source>
        <dbReference type="ARBA" id="ARBA00022679"/>
    </source>
</evidence>
<dbReference type="InterPro" id="IPR017441">
    <property type="entry name" value="Protein_kinase_ATP_BS"/>
</dbReference>
<feature type="domain" description="Protein kinase" evidence="9">
    <location>
        <begin position="21"/>
        <end position="284"/>
    </location>
</feature>
<proteinExistence type="predicted"/>
<feature type="binding site" evidence="7">
    <location>
        <position position="50"/>
    </location>
    <ligand>
        <name>ATP</name>
        <dbReference type="ChEBI" id="CHEBI:30616"/>
    </ligand>
</feature>
<dbReference type="CDD" id="cd14014">
    <property type="entry name" value="STKc_PknB_like"/>
    <property type="match status" value="1"/>
</dbReference>
<evidence type="ECO:0000256" key="7">
    <source>
        <dbReference type="PROSITE-ProRule" id="PRU10141"/>
    </source>
</evidence>
<reference evidence="10 11" key="1">
    <citation type="submission" date="2017-09" db="EMBL/GenBank/DDBJ databases">
        <title>Bacterial strain isolated from the female urinary microbiota.</title>
        <authorList>
            <person name="Thomas-White K."/>
            <person name="Kumar N."/>
            <person name="Forster S."/>
            <person name="Putonti C."/>
            <person name="Lawley T."/>
            <person name="Wolfe A.J."/>
        </authorList>
    </citation>
    <scope>NUCLEOTIDE SEQUENCE [LARGE SCALE GENOMIC DNA]</scope>
    <source>
        <strain evidence="10 11">UMB0744</strain>
    </source>
</reference>
<dbReference type="Proteomes" id="UP000243201">
    <property type="component" value="Unassembled WGS sequence"/>
</dbReference>
<protein>
    <recommendedName>
        <fullName evidence="1">non-specific serine/threonine protein kinase</fullName>
        <ecNumber evidence="1">2.7.11.1</ecNumber>
    </recommendedName>
</protein>
<dbReference type="EC" id="2.7.11.1" evidence="1"/>
<organism evidence="10 11">
    <name type="scientific">Varibaculum cambriense</name>
    <dbReference type="NCBI Taxonomy" id="184870"/>
    <lineage>
        <taxon>Bacteria</taxon>
        <taxon>Bacillati</taxon>
        <taxon>Actinomycetota</taxon>
        <taxon>Actinomycetes</taxon>
        <taxon>Actinomycetales</taxon>
        <taxon>Actinomycetaceae</taxon>
        <taxon>Varibaculum</taxon>
    </lineage>
</organism>
<evidence type="ECO:0000256" key="6">
    <source>
        <dbReference type="ARBA" id="ARBA00022840"/>
    </source>
</evidence>
<dbReference type="Pfam" id="PF00069">
    <property type="entry name" value="Pkinase"/>
    <property type="match status" value="1"/>
</dbReference>
<dbReference type="InterPro" id="IPR008271">
    <property type="entry name" value="Ser/Thr_kinase_AS"/>
</dbReference>
<keyword evidence="4 7" id="KW-0547">Nucleotide-binding</keyword>
<dbReference type="PANTHER" id="PTHR43289">
    <property type="entry name" value="MITOGEN-ACTIVATED PROTEIN KINASE KINASE KINASE 20-RELATED"/>
    <property type="match status" value="1"/>
</dbReference>
<name>A0ABX4UQR9_9ACTO</name>
<gene>
    <name evidence="10" type="ORF">CJ240_02380</name>
</gene>
<evidence type="ECO:0000313" key="10">
    <source>
        <dbReference type="EMBL" id="PMB90598.1"/>
    </source>
</evidence>
<keyword evidence="2 10" id="KW-0723">Serine/threonine-protein kinase</keyword>
<dbReference type="PROSITE" id="PS50011">
    <property type="entry name" value="PROTEIN_KINASE_DOM"/>
    <property type="match status" value="1"/>
</dbReference>
<dbReference type="Gene3D" id="1.10.510.10">
    <property type="entry name" value="Transferase(Phosphotransferase) domain 1"/>
    <property type="match status" value="1"/>
</dbReference>
<dbReference type="SMART" id="SM00220">
    <property type="entry name" value="S_TKc"/>
    <property type="match status" value="1"/>
</dbReference>
<evidence type="ECO:0000256" key="5">
    <source>
        <dbReference type="ARBA" id="ARBA00022777"/>
    </source>
</evidence>
<keyword evidence="3" id="KW-0808">Transferase</keyword>
<evidence type="ECO:0000256" key="1">
    <source>
        <dbReference type="ARBA" id="ARBA00012513"/>
    </source>
</evidence>
<keyword evidence="6 7" id="KW-0067">ATP-binding</keyword>
<evidence type="ECO:0000256" key="8">
    <source>
        <dbReference type="SAM" id="Phobius"/>
    </source>
</evidence>
<dbReference type="PROSITE" id="PS00108">
    <property type="entry name" value="PROTEIN_KINASE_ST"/>
    <property type="match status" value="1"/>
</dbReference>
<sequence length="493" mass="52346">MKRGYGKGMIMSQTSPKIPGFSVQSLLGRGGFADVYLYKQKRPARKVAVKVLRELGSREGRQVFTTEADALAATCAHPAILSLFQTGKLPDGRPYLVLQYCPVANLSQRVRRQPLSLAESLDTTIRLAGALETVHRAGLAHRDVKPANVLFSEFSTPVLSDFGLALPLGKPLAHRDVLGLSVPWAPPEQHDENSLAEATSDIYSLAATMHSLVTGYSPFEIPGGDNSVSALTQRVLHSDPRLDAPQLISPLREILAWALQHDPAERPESAAQFGATLQEVQRRLSLPLTSMDIASDNPTLAQVVTDPDVTRLKDVSGSQGSMPDKEGGRADSPLIVGSHSSAALSRSLLPTSRLGWRRILLAIIGALVLIAGTAAGVSYYFNAGTSAVKTAPSSSEPLITASADDGIIAEISPVTALEGKSTADGQIVLTWKAGGGDSPASYQVQVIQDGKDAGTHTVTEPKITLQPQGGKWCVKVFALSLDGKTSPGVDWCQ</sequence>